<dbReference type="GO" id="GO:0005524">
    <property type="term" value="F:ATP binding"/>
    <property type="evidence" value="ECO:0007669"/>
    <property type="project" value="UniProtKB-KW"/>
</dbReference>
<keyword evidence="6 10" id="KW-0175">Coiled coil</keyword>
<dbReference type="Pfam" id="PF16183">
    <property type="entry name" value="Kinesin_assoc"/>
    <property type="match status" value="1"/>
</dbReference>
<comment type="subcellular location">
    <subcellularLocation>
        <location evidence="1">Cytoplasm</location>
        <location evidence="1">Cytoskeleton</location>
    </subcellularLocation>
</comment>
<dbReference type="AlphaFoldDB" id="W5MCZ3"/>
<dbReference type="Proteomes" id="UP000018468">
    <property type="component" value="Linkage group LG21"/>
</dbReference>
<dbReference type="Pfam" id="PF00498">
    <property type="entry name" value="FHA"/>
    <property type="match status" value="1"/>
</dbReference>
<dbReference type="HOGENOM" id="CLU_688791_0_0_1"/>
<keyword evidence="14" id="KW-1185">Reference proteome</keyword>
<dbReference type="FunFam" id="3.40.850.10:FF:000356">
    <property type="entry name" value="Uncharacterized protein"/>
    <property type="match status" value="1"/>
</dbReference>
<evidence type="ECO:0008006" key="15">
    <source>
        <dbReference type="Google" id="ProtNLM"/>
    </source>
</evidence>
<evidence type="ECO:0000256" key="2">
    <source>
        <dbReference type="ARBA" id="ARBA00022490"/>
    </source>
</evidence>
<dbReference type="InterPro" id="IPR027417">
    <property type="entry name" value="P-loop_NTPase"/>
</dbReference>
<evidence type="ECO:0000256" key="5">
    <source>
        <dbReference type="ARBA" id="ARBA00022840"/>
    </source>
</evidence>
<dbReference type="InParanoid" id="W5MCZ3"/>
<sequence length="400" mass="45279">MWRAIPMITPRGVALIWWIWQEVSDPHLRTPVAQDSRLLKESLGGNSKTAMIAALSPAALSVEETLSTLRYATQARKIINVARVNEDTGARIIRELKAEIEKLRAAGQCRQGLDVLNYEASLQEILALKEKLLEQEREFKKAQEEWKEKIALAEQSKIKEAQELKKSGVSFKADHRLPYLVNLNEDPQLSEMLLYVIKEGQTEVGRPTNGSTYDIQLTGALIAEHHCVLTNKQGIVTLTPAAEAKTYINGALRTKVVTLHHGDRVVLGGDHYFRFSQPMEAQSGYRVPADPGDCQEGLKDFEFAKNELLNAQKQRIEAEIEEARQQAQLDMMQELQTARELAQQELSAQRLLYENHIRELQREMIVSVTHLIYVLFLSQYSLELFEFLHIGGGGGDPHYL</sequence>
<keyword evidence="8" id="KW-0206">Cytoskeleton</keyword>
<evidence type="ECO:0000256" key="10">
    <source>
        <dbReference type="SAM" id="Coils"/>
    </source>
</evidence>
<comment type="caution">
    <text evidence="9">Lacks conserved residue(s) required for the propagation of feature annotation.</text>
</comment>
<dbReference type="GO" id="GO:0008017">
    <property type="term" value="F:microtubule binding"/>
    <property type="evidence" value="ECO:0007669"/>
    <property type="project" value="InterPro"/>
</dbReference>
<keyword evidence="3" id="KW-0493">Microtubule</keyword>
<organism evidence="13 14">
    <name type="scientific">Lepisosteus oculatus</name>
    <name type="common">Spotted gar</name>
    <dbReference type="NCBI Taxonomy" id="7918"/>
    <lineage>
        <taxon>Eukaryota</taxon>
        <taxon>Metazoa</taxon>
        <taxon>Chordata</taxon>
        <taxon>Craniata</taxon>
        <taxon>Vertebrata</taxon>
        <taxon>Euteleostomi</taxon>
        <taxon>Actinopterygii</taxon>
        <taxon>Neopterygii</taxon>
        <taxon>Holostei</taxon>
        <taxon>Semionotiformes</taxon>
        <taxon>Lepisosteidae</taxon>
        <taxon>Lepisosteus</taxon>
    </lineage>
</organism>
<keyword evidence="2" id="KW-0963">Cytoplasm</keyword>
<dbReference type="GeneTree" id="ENSGT00940000156834"/>
<feature type="coiled-coil region" evidence="10">
    <location>
        <begin position="301"/>
        <end position="363"/>
    </location>
</feature>
<reference evidence="13" key="3">
    <citation type="submission" date="2025-09" db="UniProtKB">
        <authorList>
            <consortium name="Ensembl"/>
        </authorList>
    </citation>
    <scope>IDENTIFICATION</scope>
</reference>
<dbReference type="PROSITE" id="PS50006">
    <property type="entry name" value="FHA_DOMAIN"/>
    <property type="match status" value="1"/>
</dbReference>
<evidence type="ECO:0000256" key="9">
    <source>
        <dbReference type="PROSITE-ProRule" id="PRU00283"/>
    </source>
</evidence>
<reference evidence="13" key="2">
    <citation type="submission" date="2025-08" db="UniProtKB">
        <authorList>
            <consortium name="Ensembl"/>
        </authorList>
    </citation>
    <scope>IDENTIFICATION</scope>
</reference>
<evidence type="ECO:0000256" key="4">
    <source>
        <dbReference type="ARBA" id="ARBA00022741"/>
    </source>
</evidence>
<dbReference type="Ensembl" id="ENSLOCT00000006260.1">
    <property type="protein sequence ID" value="ENSLOCP00000006252.1"/>
    <property type="gene ID" value="ENSLOCG00000005193.1"/>
</dbReference>
<evidence type="ECO:0000256" key="6">
    <source>
        <dbReference type="ARBA" id="ARBA00023054"/>
    </source>
</evidence>
<dbReference type="InterPro" id="IPR008984">
    <property type="entry name" value="SMAD_FHA_dom_sf"/>
</dbReference>
<accession>W5MCZ3</accession>
<dbReference type="Pfam" id="PF00225">
    <property type="entry name" value="Kinesin"/>
    <property type="match status" value="1"/>
</dbReference>
<dbReference type="GO" id="GO:0003777">
    <property type="term" value="F:microtubule motor activity"/>
    <property type="evidence" value="ECO:0007669"/>
    <property type="project" value="InterPro"/>
</dbReference>
<evidence type="ECO:0000313" key="13">
    <source>
        <dbReference type="Ensembl" id="ENSLOCP00000006252.1"/>
    </source>
</evidence>
<feature type="coiled-coil region" evidence="10">
    <location>
        <begin position="115"/>
        <end position="149"/>
    </location>
</feature>
<evidence type="ECO:0000256" key="3">
    <source>
        <dbReference type="ARBA" id="ARBA00022701"/>
    </source>
</evidence>
<evidence type="ECO:0000259" key="12">
    <source>
        <dbReference type="PROSITE" id="PS50067"/>
    </source>
</evidence>
<dbReference type="InterPro" id="IPR032405">
    <property type="entry name" value="Kinesin_assoc"/>
</dbReference>
<evidence type="ECO:0000256" key="1">
    <source>
        <dbReference type="ARBA" id="ARBA00004245"/>
    </source>
</evidence>
<dbReference type="InterPro" id="IPR000253">
    <property type="entry name" value="FHA_dom"/>
</dbReference>
<evidence type="ECO:0000313" key="14">
    <source>
        <dbReference type="Proteomes" id="UP000018468"/>
    </source>
</evidence>
<dbReference type="CDD" id="cd22707">
    <property type="entry name" value="FHA_KIF14"/>
    <property type="match status" value="1"/>
</dbReference>
<feature type="domain" description="Kinesin motor" evidence="12">
    <location>
        <begin position="1"/>
        <end position="78"/>
    </location>
</feature>
<proteinExistence type="inferred from homology"/>
<dbReference type="InterPro" id="IPR001752">
    <property type="entry name" value="Kinesin_motor_dom"/>
</dbReference>
<dbReference type="PANTHER" id="PTHR47117">
    <property type="entry name" value="STAR-RELATED LIPID TRANSFER PROTEIN 9"/>
    <property type="match status" value="1"/>
</dbReference>
<dbReference type="PROSITE" id="PS50067">
    <property type="entry name" value="KINESIN_MOTOR_2"/>
    <property type="match status" value="1"/>
</dbReference>
<dbReference type="SUPFAM" id="SSF49879">
    <property type="entry name" value="SMAD/FHA domain"/>
    <property type="match status" value="1"/>
</dbReference>
<protein>
    <recommendedName>
        <fullName evidence="15">Kinesin motor domain-containing protein</fullName>
    </recommendedName>
</protein>
<dbReference type="InterPro" id="IPR036961">
    <property type="entry name" value="Kinesin_motor_dom_sf"/>
</dbReference>
<comment type="similarity">
    <text evidence="9">Belongs to the TRAFAC class myosin-kinesin ATPase superfamily. Kinesin family.</text>
</comment>
<keyword evidence="4" id="KW-0547">Nucleotide-binding</keyword>
<dbReference type="PANTHER" id="PTHR47117:SF5">
    <property type="entry name" value="KINESIN-LIKE PROTEIN KIF14"/>
    <property type="match status" value="1"/>
</dbReference>
<reference evidence="14" key="1">
    <citation type="submission" date="2011-12" db="EMBL/GenBank/DDBJ databases">
        <title>The Draft Genome of Lepisosteus oculatus.</title>
        <authorList>
            <consortium name="The Broad Institute Genome Assembly &amp; Analysis Group"/>
            <consortium name="Computational R&amp;D Group"/>
            <consortium name="and Sequencing Platform"/>
            <person name="Di Palma F."/>
            <person name="Alfoldi J."/>
            <person name="Johnson J."/>
            <person name="Berlin A."/>
            <person name="Gnerre S."/>
            <person name="Jaffe D."/>
            <person name="MacCallum I."/>
            <person name="Young S."/>
            <person name="Walker B.J."/>
            <person name="Lander E.S."/>
            <person name="Lindblad-Toh K."/>
        </authorList>
    </citation>
    <scope>NUCLEOTIDE SEQUENCE [LARGE SCALE GENOMIC DNA]</scope>
</reference>
<dbReference type="Gene3D" id="3.40.850.10">
    <property type="entry name" value="Kinesin motor domain"/>
    <property type="match status" value="1"/>
</dbReference>
<evidence type="ECO:0000259" key="11">
    <source>
        <dbReference type="PROSITE" id="PS50006"/>
    </source>
</evidence>
<dbReference type="GO" id="GO:0005874">
    <property type="term" value="C:microtubule"/>
    <property type="evidence" value="ECO:0007669"/>
    <property type="project" value="UniProtKB-KW"/>
</dbReference>
<dbReference type="eggNOG" id="KOG0245">
    <property type="taxonomic scope" value="Eukaryota"/>
</dbReference>
<dbReference type="GO" id="GO:0007018">
    <property type="term" value="P:microtubule-based movement"/>
    <property type="evidence" value="ECO:0007669"/>
    <property type="project" value="InterPro"/>
</dbReference>
<dbReference type="FunFam" id="2.60.200.20:FF:000020">
    <property type="entry name" value="Kinesin family member 14"/>
    <property type="match status" value="1"/>
</dbReference>
<feature type="domain" description="FHA" evidence="11">
    <location>
        <begin position="202"/>
        <end position="253"/>
    </location>
</feature>
<dbReference type="EMBL" id="AHAT01024942">
    <property type="status" value="NOT_ANNOTATED_CDS"/>
    <property type="molecule type" value="Genomic_DNA"/>
</dbReference>
<dbReference type="STRING" id="7918.ENSLOCP00000006252"/>
<dbReference type="SUPFAM" id="SSF52540">
    <property type="entry name" value="P-loop containing nucleoside triphosphate hydrolases"/>
    <property type="match status" value="1"/>
</dbReference>
<evidence type="ECO:0000256" key="7">
    <source>
        <dbReference type="ARBA" id="ARBA00023175"/>
    </source>
</evidence>
<dbReference type="Gene3D" id="2.60.200.20">
    <property type="match status" value="1"/>
</dbReference>
<name>W5MCZ3_LEPOC</name>
<keyword evidence="7" id="KW-0505">Motor protein</keyword>
<dbReference type="SMART" id="SM00240">
    <property type="entry name" value="FHA"/>
    <property type="match status" value="1"/>
</dbReference>
<evidence type="ECO:0000256" key="8">
    <source>
        <dbReference type="ARBA" id="ARBA00023212"/>
    </source>
</evidence>
<dbReference type="OMA" id="RFLIQVR"/>
<keyword evidence="5" id="KW-0067">ATP-binding</keyword>
<dbReference type="Bgee" id="ENSLOCG00000005193">
    <property type="expression patterns" value="Expressed in ovary and 2 other cell types or tissues"/>
</dbReference>